<dbReference type="Pfam" id="PF00884">
    <property type="entry name" value="Sulfatase"/>
    <property type="match status" value="1"/>
</dbReference>
<evidence type="ECO:0000313" key="8">
    <source>
        <dbReference type="EMBL" id="KAK7086018.1"/>
    </source>
</evidence>
<dbReference type="Gene3D" id="3.40.720.10">
    <property type="entry name" value="Alkaline Phosphatase, subunit A"/>
    <property type="match status" value="1"/>
</dbReference>
<gene>
    <name evidence="8" type="ORF">SK128_026978</name>
</gene>
<name>A0AAN9AEL4_HALRR</name>
<organism evidence="8 9">
    <name type="scientific">Halocaridina rubra</name>
    <name type="common">Hawaiian red shrimp</name>
    <dbReference type="NCBI Taxonomy" id="373956"/>
    <lineage>
        <taxon>Eukaryota</taxon>
        <taxon>Metazoa</taxon>
        <taxon>Ecdysozoa</taxon>
        <taxon>Arthropoda</taxon>
        <taxon>Crustacea</taxon>
        <taxon>Multicrustacea</taxon>
        <taxon>Malacostraca</taxon>
        <taxon>Eumalacostraca</taxon>
        <taxon>Eucarida</taxon>
        <taxon>Decapoda</taxon>
        <taxon>Pleocyemata</taxon>
        <taxon>Caridea</taxon>
        <taxon>Atyoidea</taxon>
        <taxon>Atyidae</taxon>
        <taxon>Halocaridina</taxon>
    </lineage>
</organism>
<dbReference type="PROSITE" id="PS00149">
    <property type="entry name" value="SULFATASE_2"/>
    <property type="match status" value="1"/>
</dbReference>
<sequence>MLKFSHSEDLIHLTVPSMIQSRTKLCCWLILTIWLVIASLSKSLPSQNEDPKPHIILIVADDLGWNDVSWHNPEVKNPNMEALANTGIILSQSYVQPICTPTRSALLTGRYPHALGRQHDVLWPEEPTGLTIERQLLPEALKMVGYSTHVVGKWHVGFCSWDYTPTSRGFDSFYGHYTGGQDYYTHTRPTWNPGRTHWKHDDNYPKYVDINDTRIKYGYDFRNNTEPDYEVDGTYSTYLFSSYVENLLESRNKSEPLFLYLPFQSVHSPLQVPENYTEPFAHIQDEDRRIKLGMILAMDEAIGRVVDSLKTSEHYNNSIIVFTTDNGGPTISAGNNWPLRGNKTTLWEGGTRGAAFIHSPLLPQHGFISNKLIHITDWFSTFASLGGAMAPSDTDGYDQWEAITTSAPSPRKEMIYNIDITDEINAGVRYGDYKLLVGDPGPGDWTPPPEGVRSDVKHNSEGSENDIINAADTSIKYIDSKMLQEKNKFKTSNQKSFIRAKRAKTGPFIMNAQLDSEETEQVEDDTYIIRDSYLDMDTNYKWNEMRKQIDDEKQEDLDSSEESILEDTKETYEDVKRESVSLQDLAIHFDKYKNLRYLITNTTVVRLYNVRDDPEEREDLSEENPDMVETLLGILSRHMGDYVEPDILPNDPSGNPIYWNNTWTPGWCTAK</sequence>
<keyword evidence="5" id="KW-0106">Calcium</keyword>
<comment type="similarity">
    <text evidence="2">Belongs to the sulfatase family.</text>
</comment>
<dbReference type="PROSITE" id="PS00523">
    <property type="entry name" value="SULFATASE_1"/>
    <property type="match status" value="1"/>
</dbReference>
<dbReference type="PANTHER" id="PTHR10342">
    <property type="entry name" value="ARYLSULFATASE"/>
    <property type="match status" value="1"/>
</dbReference>
<feature type="domain" description="Sulfatase N-terminal" evidence="7">
    <location>
        <begin position="53"/>
        <end position="387"/>
    </location>
</feature>
<keyword evidence="4" id="KW-0378">Hydrolase</keyword>
<reference evidence="8 9" key="1">
    <citation type="submission" date="2023-11" db="EMBL/GenBank/DDBJ databases">
        <title>Halocaridina rubra genome assembly.</title>
        <authorList>
            <person name="Smith C."/>
        </authorList>
    </citation>
    <scope>NUCLEOTIDE SEQUENCE [LARGE SCALE GENOMIC DNA]</scope>
    <source>
        <strain evidence="8">EP-1</strain>
        <tissue evidence="8">Whole</tissue>
    </source>
</reference>
<evidence type="ECO:0000256" key="3">
    <source>
        <dbReference type="ARBA" id="ARBA00022723"/>
    </source>
</evidence>
<evidence type="ECO:0000259" key="7">
    <source>
        <dbReference type="Pfam" id="PF00884"/>
    </source>
</evidence>
<proteinExistence type="inferred from homology"/>
<keyword evidence="3" id="KW-0479">Metal-binding</keyword>
<dbReference type="GO" id="GO:0046872">
    <property type="term" value="F:metal ion binding"/>
    <property type="evidence" value="ECO:0007669"/>
    <property type="project" value="UniProtKB-KW"/>
</dbReference>
<dbReference type="Gene3D" id="3.30.1120.10">
    <property type="match status" value="2"/>
</dbReference>
<comment type="caution">
    <text evidence="8">The sequence shown here is derived from an EMBL/GenBank/DDBJ whole genome shotgun (WGS) entry which is preliminary data.</text>
</comment>
<evidence type="ECO:0000313" key="9">
    <source>
        <dbReference type="Proteomes" id="UP001381693"/>
    </source>
</evidence>
<dbReference type="CDD" id="cd16029">
    <property type="entry name" value="4-S"/>
    <property type="match status" value="1"/>
</dbReference>
<dbReference type="AlphaFoldDB" id="A0AAN9AEL4"/>
<evidence type="ECO:0000256" key="1">
    <source>
        <dbReference type="ARBA" id="ARBA00001913"/>
    </source>
</evidence>
<keyword evidence="6" id="KW-0325">Glycoprotein</keyword>
<dbReference type="GO" id="GO:0008484">
    <property type="term" value="F:sulfuric ester hydrolase activity"/>
    <property type="evidence" value="ECO:0007669"/>
    <property type="project" value="InterPro"/>
</dbReference>
<evidence type="ECO:0000256" key="5">
    <source>
        <dbReference type="ARBA" id="ARBA00022837"/>
    </source>
</evidence>
<evidence type="ECO:0000256" key="2">
    <source>
        <dbReference type="ARBA" id="ARBA00008779"/>
    </source>
</evidence>
<keyword evidence="9" id="KW-1185">Reference proteome</keyword>
<dbReference type="SUPFAM" id="SSF53649">
    <property type="entry name" value="Alkaline phosphatase-like"/>
    <property type="match status" value="1"/>
</dbReference>
<dbReference type="InterPro" id="IPR047115">
    <property type="entry name" value="ARSB"/>
</dbReference>
<dbReference type="Proteomes" id="UP001381693">
    <property type="component" value="Unassembled WGS sequence"/>
</dbReference>
<protein>
    <recommendedName>
        <fullName evidence="7">Sulfatase N-terminal domain-containing protein</fullName>
    </recommendedName>
</protein>
<dbReference type="EMBL" id="JAXCGZ010000420">
    <property type="protein sequence ID" value="KAK7086018.1"/>
    <property type="molecule type" value="Genomic_DNA"/>
</dbReference>
<evidence type="ECO:0000256" key="4">
    <source>
        <dbReference type="ARBA" id="ARBA00022801"/>
    </source>
</evidence>
<evidence type="ECO:0000256" key="6">
    <source>
        <dbReference type="ARBA" id="ARBA00023180"/>
    </source>
</evidence>
<dbReference type="InterPro" id="IPR000917">
    <property type="entry name" value="Sulfatase_N"/>
</dbReference>
<dbReference type="InterPro" id="IPR017850">
    <property type="entry name" value="Alkaline_phosphatase_core_sf"/>
</dbReference>
<dbReference type="PANTHER" id="PTHR10342:SF274">
    <property type="entry name" value="ARYLSULFATASE B"/>
    <property type="match status" value="1"/>
</dbReference>
<comment type="cofactor">
    <cofactor evidence="1">
        <name>Ca(2+)</name>
        <dbReference type="ChEBI" id="CHEBI:29108"/>
    </cofactor>
</comment>
<dbReference type="InterPro" id="IPR024607">
    <property type="entry name" value="Sulfatase_CS"/>
</dbReference>
<accession>A0AAN9AEL4</accession>